<dbReference type="AlphaFoldDB" id="A0A8B6ENF1"/>
<feature type="transmembrane region" description="Helical" evidence="7">
    <location>
        <begin position="159"/>
        <end position="179"/>
    </location>
</feature>
<keyword evidence="3 7" id="KW-0812">Transmembrane</keyword>
<evidence type="ECO:0000256" key="7">
    <source>
        <dbReference type="SAM" id="Phobius"/>
    </source>
</evidence>
<dbReference type="GO" id="GO:0005886">
    <property type="term" value="C:plasma membrane"/>
    <property type="evidence" value="ECO:0007669"/>
    <property type="project" value="UniProtKB-SubCell"/>
</dbReference>
<accession>A0A8B6ENF1</accession>
<feature type="transmembrane region" description="Helical" evidence="7">
    <location>
        <begin position="207"/>
        <end position="235"/>
    </location>
</feature>
<evidence type="ECO:0000256" key="5">
    <source>
        <dbReference type="ARBA" id="ARBA00023136"/>
    </source>
</evidence>
<feature type="domain" description="G-protein coupled receptors family 1 profile" evidence="8">
    <location>
        <begin position="28"/>
        <end position="277"/>
    </location>
</feature>
<dbReference type="EMBL" id="UYJE01005458">
    <property type="protein sequence ID" value="VDI37538.1"/>
    <property type="molecule type" value="Genomic_DNA"/>
</dbReference>
<keyword evidence="2" id="KW-1003">Cell membrane</keyword>
<dbReference type="InterPro" id="IPR017452">
    <property type="entry name" value="GPCR_Rhodpsn_7TM"/>
</dbReference>
<feature type="transmembrane region" description="Helical" evidence="7">
    <location>
        <begin position="12"/>
        <end position="35"/>
    </location>
</feature>
<comment type="subcellular location">
    <subcellularLocation>
        <location evidence="1">Cell membrane</location>
        <topology evidence="1">Multi-pass membrane protein</topology>
    </subcellularLocation>
</comment>
<evidence type="ECO:0000256" key="3">
    <source>
        <dbReference type="ARBA" id="ARBA00022692"/>
    </source>
</evidence>
<comment type="caution">
    <text evidence="9">The sequence shown here is derived from an EMBL/GenBank/DDBJ whole genome shotgun (WGS) entry which is preliminary data.</text>
</comment>
<evidence type="ECO:0000256" key="2">
    <source>
        <dbReference type="ARBA" id="ARBA00022475"/>
    </source>
</evidence>
<keyword evidence="4 7" id="KW-1133">Transmembrane helix</keyword>
<feature type="transmembrane region" description="Helical" evidence="7">
    <location>
        <begin position="255"/>
        <end position="275"/>
    </location>
</feature>
<gene>
    <name evidence="9" type="ORF">MGAL_10B007120</name>
</gene>
<feature type="transmembrane region" description="Helical" evidence="7">
    <location>
        <begin position="47"/>
        <end position="66"/>
    </location>
</feature>
<keyword evidence="6" id="KW-0675">Receptor</keyword>
<dbReference type="GO" id="GO:0004930">
    <property type="term" value="F:G protein-coupled receptor activity"/>
    <property type="evidence" value="ECO:0007669"/>
    <property type="project" value="TreeGrafter"/>
</dbReference>
<keyword evidence="10" id="KW-1185">Reference proteome</keyword>
<sequence length="555" mass="63611">MFFTLYARSPYWINVVAGPTVSYLSIVMNTIIFVTLFDRRVRTPTTVIMQGLAVADGLTALCTYGFEPLFSLHYKEIGISGTGNILYQITNELRVSIEETKRLVGLKFPYCLMHYCLSGLSDMFHLVSILLTTCLGLQKLIVCLIRHRINITKLDVRKSAIVCVMFFIVSIIINIPKLFVVTLTQGKEDECMVSEPHEYIQKYVLTYYPILFTSILIIAVTAMLFSTFCISVTLYRLKSTGNTSRHVSMSTKRSFILTLCVMVVFLLSEVPRLYINVSLFKTYRSDTDKVDIALNKVKTEIYRQSLSCGKGLSENLISEAQQREKAKFTKDWTCISGLDELPSDWRWVTDIVANVSIGKFQIQNLIFKSPSKLRRNADLYANKLLNVKGFDFFLNMKNIMPANRYDQLYEAFEKIASSQDTMIKQLMIGTSITLYCNDVPEDIFMDVFFNISLNSDCLYTTKFEELVSNLPFLILGSTPYSEPMNYRLNIIWGHIDISLNHFKLLTEILKLSMVFGCASNFMIYIFMSVKLREALKLKLKCWNNRQSSVAMIEIS</sequence>
<evidence type="ECO:0000313" key="9">
    <source>
        <dbReference type="EMBL" id="VDI37538.1"/>
    </source>
</evidence>
<dbReference type="PANTHER" id="PTHR24241">
    <property type="entry name" value="NEUROPEPTIDE RECEPTOR-RELATED G-PROTEIN COUPLED RECEPTOR"/>
    <property type="match status" value="1"/>
</dbReference>
<dbReference type="PROSITE" id="PS50262">
    <property type="entry name" value="G_PROTEIN_RECEP_F1_2"/>
    <property type="match status" value="1"/>
</dbReference>
<evidence type="ECO:0000259" key="8">
    <source>
        <dbReference type="PROSITE" id="PS50262"/>
    </source>
</evidence>
<dbReference type="Gene3D" id="1.20.1070.10">
    <property type="entry name" value="Rhodopsin 7-helix transmembrane proteins"/>
    <property type="match status" value="1"/>
</dbReference>
<organism evidence="9 10">
    <name type="scientific">Mytilus galloprovincialis</name>
    <name type="common">Mediterranean mussel</name>
    <dbReference type="NCBI Taxonomy" id="29158"/>
    <lineage>
        <taxon>Eukaryota</taxon>
        <taxon>Metazoa</taxon>
        <taxon>Spiralia</taxon>
        <taxon>Lophotrochozoa</taxon>
        <taxon>Mollusca</taxon>
        <taxon>Bivalvia</taxon>
        <taxon>Autobranchia</taxon>
        <taxon>Pteriomorphia</taxon>
        <taxon>Mytilida</taxon>
        <taxon>Mytiloidea</taxon>
        <taxon>Mytilidae</taxon>
        <taxon>Mytilinae</taxon>
        <taxon>Mytilus</taxon>
    </lineage>
</organism>
<proteinExistence type="predicted"/>
<reference evidence="9" key="1">
    <citation type="submission" date="2018-11" db="EMBL/GenBank/DDBJ databases">
        <authorList>
            <person name="Alioto T."/>
            <person name="Alioto T."/>
        </authorList>
    </citation>
    <scope>NUCLEOTIDE SEQUENCE</scope>
</reference>
<keyword evidence="5 7" id="KW-0472">Membrane</keyword>
<evidence type="ECO:0000256" key="6">
    <source>
        <dbReference type="ARBA" id="ARBA00023170"/>
    </source>
</evidence>
<evidence type="ECO:0000313" key="10">
    <source>
        <dbReference type="Proteomes" id="UP000596742"/>
    </source>
</evidence>
<protein>
    <recommendedName>
        <fullName evidence="8">G-protein coupled receptors family 1 profile domain-containing protein</fullName>
    </recommendedName>
</protein>
<dbReference type="OrthoDB" id="6083686at2759"/>
<name>A0A8B6ENF1_MYTGA</name>
<dbReference type="SUPFAM" id="SSF81321">
    <property type="entry name" value="Family A G protein-coupled receptor-like"/>
    <property type="match status" value="1"/>
</dbReference>
<dbReference type="Proteomes" id="UP000596742">
    <property type="component" value="Unassembled WGS sequence"/>
</dbReference>
<feature type="transmembrane region" description="Helical" evidence="7">
    <location>
        <begin position="123"/>
        <end position="147"/>
    </location>
</feature>
<evidence type="ECO:0000256" key="4">
    <source>
        <dbReference type="ARBA" id="ARBA00022989"/>
    </source>
</evidence>
<evidence type="ECO:0000256" key="1">
    <source>
        <dbReference type="ARBA" id="ARBA00004651"/>
    </source>
</evidence>